<dbReference type="SUPFAM" id="SSF48452">
    <property type="entry name" value="TPR-like"/>
    <property type="match status" value="1"/>
</dbReference>
<dbReference type="PANTHER" id="PTHR13768:SF8">
    <property type="entry name" value="ALPHA-SOLUBLE NSF ATTACHMENT PROTEIN"/>
    <property type="match status" value="1"/>
</dbReference>
<proteinExistence type="predicted"/>
<dbReference type="GO" id="GO:0019905">
    <property type="term" value="F:syntaxin binding"/>
    <property type="evidence" value="ECO:0007669"/>
    <property type="project" value="TreeGrafter"/>
</dbReference>
<gene>
    <name evidence="1" type="primary">NAPB</name>
    <name evidence="1" type="ORF">SO694_0025602</name>
</gene>
<dbReference type="PANTHER" id="PTHR13768">
    <property type="entry name" value="SOLUBLE NSF ATTACHMENT PROTEIN SNAP"/>
    <property type="match status" value="1"/>
</dbReference>
<dbReference type="Proteomes" id="UP001363151">
    <property type="component" value="Unassembled WGS sequence"/>
</dbReference>
<dbReference type="InterPro" id="IPR000744">
    <property type="entry name" value="NSF_attach"/>
</dbReference>
<sequence>MAATSVKKAQELMAKGEKALTKFSFFGGGTAKFEDAAECFNDAGKQFVMGKAYGEGASAYRRAADCHLKAKSEFDAASSYGKAGEAFQKLEDVSGCSACFREAAAIYGGMGKCSMAANMSKKLAEVLENGGDPAELPNAIEAYGAAIDYYDGENQPMRANGCREKVAFLSATLGAYDDALAAFDSLGRSCLGSNLGKFNAKKWFTNAILCALAREDVVKAKNALAEYANLDYSFVGTREHMLCEQLTAACEASSEEGVATAAAEYDKIKRLDPWMTKLLLAIKGTCEGMDAPPMPSVADEDVPDAPDEDDAEDLPDLT</sequence>
<dbReference type="GO" id="GO:0035494">
    <property type="term" value="P:SNARE complex disassembly"/>
    <property type="evidence" value="ECO:0007669"/>
    <property type="project" value="TreeGrafter"/>
</dbReference>
<name>A0ABR1FIP4_AURAN</name>
<evidence type="ECO:0000313" key="1">
    <source>
        <dbReference type="EMBL" id="KAK7231573.1"/>
    </source>
</evidence>
<dbReference type="Pfam" id="PF14938">
    <property type="entry name" value="SNAP"/>
    <property type="match status" value="1"/>
</dbReference>
<keyword evidence="2" id="KW-1185">Reference proteome</keyword>
<accession>A0ABR1FIP4</accession>
<dbReference type="GO" id="GO:0006886">
    <property type="term" value="P:intracellular protein transport"/>
    <property type="evidence" value="ECO:0007669"/>
    <property type="project" value="UniProtKB-UniRule"/>
</dbReference>
<dbReference type="PRINTS" id="PR00448">
    <property type="entry name" value="NSFATTACHMNT"/>
</dbReference>
<dbReference type="GO" id="GO:0005483">
    <property type="term" value="F:soluble NSF attachment protein activity"/>
    <property type="evidence" value="ECO:0007669"/>
    <property type="project" value="TreeGrafter"/>
</dbReference>
<evidence type="ECO:0000313" key="2">
    <source>
        <dbReference type="Proteomes" id="UP001363151"/>
    </source>
</evidence>
<dbReference type="InterPro" id="IPR011990">
    <property type="entry name" value="TPR-like_helical_dom_sf"/>
</dbReference>
<dbReference type="EMBL" id="JBBJCI010000393">
    <property type="protein sequence ID" value="KAK7231573.1"/>
    <property type="molecule type" value="Genomic_DNA"/>
</dbReference>
<dbReference type="CDD" id="cd15832">
    <property type="entry name" value="SNAP"/>
    <property type="match status" value="1"/>
</dbReference>
<dbReference type="Gene3D" id="1.25.40.10">
    <property type="entry name" value="Tetratricopeptide repeat domain"/>
    <property type="match status" value="1"/>
</dbReference>
<organism evidence="1 2">
    <name type="scientific">Aureococcus anophagefferens</name>
    <name type="common">Harmful bloom alga</name>
    <dbReference type="NCBI Taxonomy" id="44056"/>
    <lineage>
        <taxon>Eukaryota</taxon>
        <taxon>Sar</taxon>
        <taxon>Stramenopiles</taxon>
        <taxon>Ochrophyta</taxon>
        <taxon>Pelagophyceae</taxon>
        <taxon>Pelagomonadales</taxon>
        <taxon>Pelagomonadaceae</taxon>
        <taxon>Aureococcus</taxon>
    </lineage>
</organism>
<dbReference type="GO" id="GO:0031201">
    <property type="term" value="C:SNARE complex"/>
    <property type="evidence" value="ECO:0007669"/>
    <property type="project" value="TreeGrafter"/>
</dbReference>
<dbReference type="GO" id="GO:0005774">
    <property type="term" value="C:vacuolar membrane"/>
    <property type="evidence" value="ECO:0007669"/>
    <property type="project" value="TreeGrafter"/>
</dbReference>
<protein>
    <submittedName>
        <fullName evidence="1">Beta-soluble NSF attachment protein</fullName>
    </submittedName>
</protein>
<comment type="caution">
    <text evidence="1">The sequence shown here is derived from an EMBL/GenBank/DDBJ whole genome shotgun (WGS) entry which is preliminary data.</text>
</comment>
<dbReference type="KEGG" id="aaf:AURANDRAFT_35940"/>
<reference evidence="1 2" key="1">
    <citation type="submission" date="2024-03" db="EMBL/GenBank/DDBJ databases">
        <title>Aureococcus anophagefferens CCMP1851 and Kratosvirus quantuckense: Draft genome of a second virus-susceptible host strain in the model system.</title>
        <authorList>
            <person name="Chase E."/>
            <person name="Truchon A.R."/>
            <person name="Schepens W."/>
            <person name="Wilhelm S.W."/>
        </authorList>
    </citation>
    <scope>NUCLEOTIDE SEQUENCE [LARGE SCALE GENOMIC DNA]</scope>
    <source>
        <strain evidence="1 2">CCMP1851</strain>
    </source>
</reference>